<dbReference type="EMBL" id="LNIX01000018">
    <property type="protein sequence ID" value="OXA45161.1"/>
    <property type="molecule type" value="Genomic_DNA"/>
</dbReference>
<evidence type="ECO:0000313" key="9">
    <source>
        <dbReference type="EMBL" id="OXA45161.1"/>
    </source>
</evidence>
<reference evidence="9 10" key="1">
    <citation type="submission" date="2015-12" db="EMBL/GenBank/DDBJ databases">
        <title>The genome of Folsomia candida.</title>
        <authorList>
            <person name="Faddeeva A."/>
            <person name="Derks M.F."/>
            <person name="Anvar Y."/>
            <person name="Smit S."/>
            <person name="Van Straalen N."/>
            <person name="Roelofs D."/>
        </authorList>
    </citation>
    <scope>NUCLEOTIDE SEQUENCE [LARGE SCALE GENOMIC DNA]</scope>
    <source>
        <strain evidence="9 10">VU population</strain>
        <tissue evidence="9">Whole body</tissue>
    </source>
</reference>
<comment type="subcellular location">
    <subcellularLocation>
        <location evidence="1">Nucleus</location>
    </subcellularLocation>
</comment>
<dbReference type="PROSITE" id="PS00028">
    <property type="entry name" value="ZINC_FINGER_C2H2_1"/>
    <property type="match status" value="7"/>
</dbReference>
<feature type="domain" description="C2H2-type" evidence="8">
    <location>
        <begin position="99"/>
        <end position="128"/>
    </location>
</feature>
<organism evidence="9 10">
    <name type="scientific">Folsomia candida</name>
    <name type="common">Springtail</name>
    <dbReference type="NCBI Taxonomy" id="158441"/>
    <lineage>
        <taxon>Eukaryota</taxon>
        <taxon>Metazoa</taxon>
        <taxon>Ecdysozoa</taxon>
        <taxon>Arthropoda</taxon>
        <taxon>Hexapoda</taxon>
        <taxon>Collembola</taxon>
        <taxon>Entomobryomorpha</taxon>
        <taxon>Isotomoidea</taxon>
        <taxon>Isotomidae</taxon>
        <taxon>Proisotominae</taxon>
        <taxon>Folsomia</taxon>
    </lineage>
</organism>
<evidence type="ECO:0000313" key="10">
    <source>
        <dbReference type="Proteomes" id="UP000198287"/>
    </source>
</evidence>
<proteinExistence type="predicted"/>
<evidence type="ECO:0000256" key="7">
    <source>
        <dbReference type="PROSITE-ProRule" id="PRU00042"/>
    </source>
</evidence>
<dbReference type="FunFam" id="3.30.160.60:FF:000145">
    <property type="entry name" value="Zinc finger protein 574"/>
    <property type="match status" value="1"/>
</dbReference>
<keyword evidence="4 7" id="KW-0863">Zinc-finger</keyword>
<feature type="domain" description="C2H2-type" evidence="8">
    <location>
        <begin position="131"/>
        <end position="158"/>
    </location>
</feature>
<dbReference type="InterPro" id="IPR013087">
    <property type="entry name" value="Znf_C2H2_type"/>
</dbReference>
<feature type="domain" description="C2H2-type" evidence="8">
    <location>
        <begin position="39"/>
        <end position="67"/>
    </location>
</feature>
<dbReference type="AlphaFoldDB" id="A0A226DKN2"/>
<dbReference type="InterPro" id="IPR036236">
    <property type="entry name" value="Znf_C2H2_sf"/>
</dbReference>
<evidence type="ECO:0000256" key="1">
    <source>
        <dbReference type="ARBA" id="ARBA00004123"/>
    </source>
</evidence>
<keyword evidence="2" id="KW-0479">Metal-binding</keyword>
<dbReference type="GO" id="GO:0008270">
    <property type="term" value="F:zinc ion binding"/>
    <property type="evidence" value="ECO:0007669"/>
    <property type="project" value="UniProtKB-KW"/>
</dbReference>
<name>A0A226DKN2_FOLCA</name>
<keyword evidence="10" id="KW-1185">Reference proteome</keyword>
<dbReference type="GO" id="GO:0005634">
    <property type="term" value="C:nucleus"/>
    <property type="evidence" value="ECO:0007669"/>
    <property type="project" value="UniProtKB-SubCell"/>
</dbReference>
<evidence type="ECO:0000259" key="8">
    <source>
        <dbReference type="PROSITE" id="PS50157"/>
    </source>
</evidence>
<accession>A0A226DKN2</accession>
<keyword evidence="6" id="KW-0539">Nucleus</keyword>
<dbReference type="FunFam" id="3.30.160.60:FF:000597">
    <property type="entry name" value="zinc finger protein 236 isoform X3"/>
    <property type="match status" value="1"/>
</dbReference>
<dbReference type="OrthoDB" id="6077919at2759"/>
<dbReference type="PROSITE" id="PS50157">
    <property type="entry name" value="ZINC_FINGER_C2H2_2"/>
    <property type="match status" value="7"/>
</dbReference>
<dbReference type="PANTHER" id="PTHR24379:SF121">
    <property type="entry name" value="C2H2-TYPE DOMAIN-CONTAINING PROTEIN"/>
    <property type="match status" value="1"/>
</dbReference>
<dbReference type="PANTHER" id="PTHR24379">
    <property type="entry name" value="KRAB AND ZINC FINGER DOMAIN-CONTAINING"/>
    <property type="match status" value="1"/>
</dbReference>
<sequence>MKMDLQPGKTWKCSKCSKTFALKCNFTKHVITHDPDAKVKCKICGKILKNPDTLSHHMTGIHTNRKRPSCDICHRVFNNSVTLRKHTEVIHSTSERPRLPCGFLGCEKTFLDKGSASRHIKIDHAENPVRFPCTLCGNQFKSRADLEKHIATHTTEKPYNCATCGRGFSQMGSMKSHERVHLEKSTREIFKCDVCPQTFLGRDGLQRHIRQVHDNQRNYPCAFGGQRFSCAYNLKRHVEAVHATNEEKIHSCDKCQYKSNSKTNLAQHVRSHNVANWRECYFCKKHLATFHTLVRHCSRIHCLEK</sequence>
<feature type="domain" description="C2H2-type" evidence="8">
    <location>
        <begin position="11"/>
        <end position="38"/>
    </location>
</feature>
<dbReference type="Pfam" id="PF13894">
    <property type="entry name" value="zf-C2H2_4"/>
    <property type="match status" value="1"/>
</dbReference>
<evidence type="ECO:0000256" key="2">
    <source>
        <dbReference type="ARBA" id="ARBA00022723"/>
    </source>
</evidence>
<dbReference type="OMA" id="CEQSHEI"/>
<protein>
    <submittedName>
        <fullName evidence="9">Zinc finger protein 26</fullName>
    </submittedName>
</protein>
<dbReference type="Proteomes" id="UP000198287">
    <property type="component" value="Unassembled WGS sequence"/>
</dbReference>
<dbReference type="SMART" id="SM00355">
    <property type="entry name" value="ZnF_C2H2"/>
    <property type="match status" value="10"/>
</dbReference>
<dbReference type="Pfam" id="PF00096">
    <property type="entry name" value="zf-C2H2"/>
    <property type="match status" value="5"/>
</dbReference>
<feature type="domain" description="C2H2-type" evidence="8">
    <location>
        <begin position="68"/>
        <end position="96"/>
    </location>
</feature>
<evidence type="ECO:0000256" key="5">
    <source>
        <dbReference type="ARBA" id="ARBA00022833"/>
    </source>
</evidence>
<keyword evidence="3" id="KW-0677">Repeat</keyword>
<feature type="domain" description="C2H2-type" evidence="8">
    <location>
        <begin position="159"/>
        <end position="186"/>
    </location>
</feature>
<evidence type="ECO:0000256" key="3">
    <source>
        <dbReference type="ARBA" id="ARBA00022737"/>
    </source>
</evidence>
<dbReference type="Gene3D" id="3.30.160.60">
    <property type="entry name" value="Classic Zinc Finger"/>
    <property type="match status" value="6"/>
</dbReference>
<gene>
    <name evidence="9" type="ORF">Fcan01_20163</name>
</gene>
<evidence type="ECO:0000256" key="4">
    <source>
        <dbReference type="ARBA" id="ARBA00022771"/>
    </source>
</evidence>
<keyword evidence="5" id="KW-0862">Zinc</keyword>
<comment type="caution">
    <text evidence="9">The sequence shown here is derived from an EMBL/GenBank/DDBJ whole genome shotgun (WGS) entry which is preliminary data.</text>
</comment>
<dbReference type="SUPFAM" id="SSF57667">
    <property type="entry name" value="beta-beta-alpha zinc fingers"/>
    <property type="match status" value="5"/>
</dbReference>
<evidence type="ECO:0000256" key="6">
    <source>
        <dbReference type="ARBA" id="ARBA00023242"/>
    </source>
</evidence>
<feature type="domain" description="C2H2-type" evidence="8">
    <location>
        <begin position="190"/>
        <end position="218"/>
    </location>
</feature>